<proteinExistence type="predicted"/>
<organism evidence="1 2">
    <name type="scientific">Solitalea canadensis (strain ATCC 29591 / DSM 3403 / JCM 21819 / LMG 8368 / NBRC 15130 / NCIMB 12057 / USAM 9D)</name>
    <name type="common">Flexibacter canadensis</name>
    <dbReference type="NCBI Taxonomy" id="929556"/>
    <lineage>
        <taxon>Bacteria</taxon>
        <taxon>Pseudomonadati</taxon>
        <taxon>Bacteroidota</taxon>
        <taxon>Sphingobacteriia</taxon>
        <taxon>Sphingobacteriales</taxon>
        <taxon>Sphingobacteriaceae</taxon>
        <taxon>Solitalea</taxon>
    </lineage>
</organism>
<sequence length="151" mass="17395">MKINLLLYLTLSVLTFSCKPVVQKQVEDSEKLSLERKEVSKEPIAVFEKKYKDDLNDFRFSVRIYETPKTLWYRMAIEDRGLAVNDTVVFPNLGVEIKPVLKKGKKEMSCLLGFLDQQGNFMGYKEISSGAKGLTIKQTHTYYMSHSKMAK</sequence>
<evidence type="ECO:0000313" key="2">
    <source>
        <dbReference type="Proteomes" id="UP000007590"/>
    </source>
</evidence>
<dbReference type="eggNOG" id="ENOG50336ZY">
    <property type="taxonomic scope" value="Bacteria"/>
</dbReference>
<dbReference type="HOGENOM" id="CLU_1730188_0_0_10"/>
<dbReference type="PROSITE" id="PS51257">
    <property type="entry name" value="PROKAR_LIPOPROTEIN"/>
    <property type="match status" value="1"/>
</dbReference>
<evidence type="ECO:0008006" key="3">
    <source>
        <dbReference type="Google" id="ProtNLM"/>
    </source>
</evidence>
<dbReference type="RefSeq" id="WP_014681203.1">
    <property type="nucleotide sequence ID" value="NC_017770.1"/>
</dbReference>
<reference evidence="1" key="1">
    <citation type="submission" date="2012-02" db="EMBL/GenBank/DDBJ databases">
        <title>The complete genome of Solitalea canadensis DSM 3403.</title>
        <authorList>
            <consortium name="US DOE Joint Genome Institute (JGI-PGF)"/>
            <person name="Lucas S."/>
            <person name="Copeland A."/>
            <person name="Lapidus A."/>
            <person name="Glavina del Rio T."/>
            <person name="Dalin E."/>
            <person name="Tice H."/>
            <person name="Bruce D."/>
            <person name="Goodwin L."/>
            <person name="Pitluck S."/>
            <person name="Peters L."/>
            <person name="Ovchinnikova G."/>
            <person name="Lu M."/>
            <person name="Kyrpides N."/>
            <person name="Mavromatis K."/>
            <person name="Ivanova N."/>
            <person name="Brettin T."/>
            <person name="Detter J.C."/>
            <person name="Han C."/>
            <person name="Larimer F."/>
            <person name="Land M."/>
            <person name="Hauser L."/>
            <person name="Markowitz V."/>
            <person name="Cheng J.-F."/>
            <person name="Hugenholtz P."/>
            <person name="Woyke T."/>
            <person name="Wu D."/>
            <person name="Spring S."/>
            <person name="Schroeder M."/>
            <person name="Kopitz M."/>
            <person name="Brambilla E."/>
            <person name="Klenk H.-P."/>
            <person name="Eisen J.A."/>
        </authorList>
    </citation>
    <scope>NUCLEOTIDE SEQUENCE</scope>
    <source>
        <strain evidence="1">DSM 3403</strain>
    </source>
</reference>
<dbReference type="AlphaFoldDB" id="H8KNH8"/>
<dbReference type="OrthoDB" id="667337at2"/>
<protein>
    <recommendedName>
        <fullName evidence="3">Lipoprotein</fullName>
    </recommendedName>
</protein>
<dbReference type="KEGG" id="scn:Solca_2957"/>
<gene>
    <name evidence="1" type="ordered locus">Solca_2957</name>
</gene>
<keyword evidence="2" id="KW-1185">Reference proteome</keyword>
<name>H8KNH8_SOLCM</name>
<accession>H8KNH8</accession>
<dbReference type="EMBL" id="CP003349">
    <property type="protein sequence ID" value="AFD07976.1"/>
    <property type="molecule type" value="Genomic_DNA"/>
</dbReference>
<evidence type="ECO:0000313" key="1">
    <source>
        <dbReference type="EMBL" id="AFD07976.1"/>
    </source>
</evidence>
<dbReference type="Proteomes" id="UP000007590">
    <property type="component" value="Chromosome"/>
</dbReference>